<name>A0A3N5ANZ8_9THEO</name>
<evidence type="ECO:0000256" key="5">
    <source>
        <dbReference type="SAM" id="Phobius"/>
    </source>
</evidence>
<evidence type="ECO:0000259" key="6">
    <source>
        <dbReference type="Pfam" id="PF02656"/>
    </source>
</evidence>
<feature type="transmembrane region" description="Helical" evidence="5">
    <location>
        <begin position="77"/>
        <end position="99"/>
    </location>
</feature>
<dbReference type="Pfam" id="PF02656">
    <property type="entry name" value="DUF202"/>
    <property type="match status" value="1"/>
</dbReference>
<feature type="transmembrane region" description="Helical" evidence="5">
    <location>
        <begin position="111"/>
        <end position="132"/>
    </location>
</feature>
<evidence type="ECO:0000256" key="3">
    <source>
        <dbReference type="ARBA" id="ARBA00022989"/>
    </source>
</evidence>
<dbReference type="AlphaFoldDB" id="A0A3N5ANZ8"/>
<evidence type="ECO:0000256" key="1">
    <source>
        <dbReference type="ARBA" id="ARBA00004127"/>
    </source>
</evidence>
<dbReference type="EMBL" id="RKRE01000002">
    <property type="protein sequence ID" value="RPF46936.1"/>
    <property type="molecule type" value="Genomic_DNA"/>
</dbReference>
<comment type="caution">
    <text evidence="7">The sequence shown here is derived from an EMBL/GenBank/DDBJ whole genome shotgun (WGS) entry which is preliminary data.</text>
</comment>
<reference evidence="7 8" key="1">
    <citation type="submission" date="2018-11" db="EMBL/GenBank/DDBJ databases">
        <title>Genomic Encyclopedia of Type Strains, Phase IV (KMG-IV): sequencing the most valuable type-strain genomes for metagenomic binning, comparative biology and taxonomic classification.</title>
        <authorList>
            <person name="Goeker M."/>
        </authorList>
    </citation>
    <scope>NUCLEOTIDE SEQUENCE [LARGE SCALE GENOMIC DNA]</scope>
    <source>
        <strain evidence="7 8">DSM 102936</strain>
    </source>
</reference>
<evidence type="ECO:0000313" key="8">
    <source>
        <dbReference type="Proteomes" id="UP000282654"/>
    </source>
</evidence>
<keyword evidence="8" id="KW-1185">Reference proteome</keyword>
<dbReference type="InterPro" id="IPR003807">
    <property type="entry name" value="DUF202"/>
</dbReference>
<accession>A0A3N5ANZ8</accession>
<dbReference type="Proteomes" id="UP000282654">
    <property type="component" value="Unassembled WGS sequence"/>
</dbReference>
<proteinExistence type="predicted"/>
<keyword evidence="4 5" id="KW-0472">Membrane</keyword>
<keyword evidence="2 5" id="KW-0812">Transmembrane</keyword>
<keyword evidence="3 5" id="KW-1133">Transmembrane helix</keyword>
<feature type="domain" description="DUF202" evidence="6">
    <location>
        <begin position="26"/>
        <end position="97"/>
    </location>
</feature>
<sequence length="140" mass="15367">MPQKSVGDRALQEKTTSGQAQRAHVRAHLANERTFLAWIRTALGILAFGFLLVRWVALVPANSAGAAWLYSGKIRTVGEILMAGAVILIVLAAVRFAVIRYQISREIYRPTATLDFLAVAFLLVVIGILFFYCRCSGPGF</sequence>
<protein>
    <submittedName>
        <fullName evidence="7">Putative membrane protein</fullName>
    </submittedName>
</protein>
<evidence type="ECO:0000256" key="2">
    <source>
        <dbReference type="ARBA" id="ARBA00022692"/>
    </source>
</evidence>
<dbReference type="GO" id="GO:0012505">
    <property type="term" value="C:endomembrane system"/>
    <property type="evidence" value="ECO:0007669"/>
    <property type="project" value="UniProtKB-SubCell"/>
</dbReference>
<gene>
    <name evidence="7" type="ORF">EDD75_1198</name>
</gene>
<feature type="transmembrane region" description="Helical" evidence="5">
    <location>
        <begin position="35"/>
        <end position="57"/>
    </location>
</feature>
<dbReference type="RefSeq" id="WP_211328110.1">
    <property type="nucleotide sequence ID" value="NZ_RKRE01000002.1"/>
</dbReference>
<organism evidence="7 8">
    <name type="scientific">Thermodesulfitimonas autotrophica</name>
    <dbReference type="NCBI Taxonomy" id="1894989"/>
    <lineage>
        <taxon>Bacteria</taxon>
        <taxon>Bacillati</taxon>
        <taxon>Bacillota</taxon>
        <taxon>Clostridia</taxon>
        <taxon>Thermoanaerobacterales</taxon>
        <taxon>Thermoanaerobacteraceae</taxon>
        <taxon>Thermodesulfitimonas</taxon>
    </lineage>
</organism>
<evidence type="ECO:0000256" key="4">
    <source>
        <dbReference type="ARBA" id="ARBA00023136"/>
    </source>
</evidence>
<comment type="subcellular location">
    <subcellularLocation>
        <location evidence="1">Endomembrane system</location>
        <topology evidence="1">Multi-pass membrane protein</topology>
    </subcellularLocation>
</comment>
<evidence type="ECO:0000313" key="7">
    <source>
        <dbReference type="EMBL" id="RPF46936.1"/>
    </source>
</evidence>